<organism evidence="2 3">
    <name type="scientific">Kribbella voronezhensis</name>
    <dbReference type="NCBI Taxonomy" id="2512212"/>
    <lineage>
        <taxon>Bacteria</taxon>
        <taxon>Bacillati</taxon>
        <taxon>Actinomycetota</taxon>
        <taxon>Actinomycetes</taxon>
        <taxon>Propionibacteriales</taxon>
        <taxon>Kribbellaceae</taxon>
        <taxon>Kribbella</taxon>
    </lineage>
</organism>
<feature type="transmembrane region" description="Helical" evidence="1">
    <location>
        <begin position="36"/>
        <end position="54"/>
    </location>
</feature>
<keyword evidence="1" id="KW-0812">Transmembrane</keyword>
<evidence type="ECO:0000313" key="2">
    <source>
        <dbReference type="EMBL" id="TDU87427.1"/>
    </source>
</evidence>
<evidence type="ECO:0000313" key="3">
    <source>
        <dbReference type="Proteomes" id="UP000295151"/>
    </source>
</evidence>
<dbReference type="Proteomes" id="UP000295151">
    <property type="component" value="Unassembled WGS sequence"/>
</dbReference>
<keyword evidence="3" id="KW-1185">Reference proteome</keyword>
<dbReference type="EMBL" id="SOCE01000001">
    <property type="protein sequence ID" value="TDU87427.1"/>
    <property type="molecule type" value="Genomic_DNA"/>
</dbReference>
<comment type="caution">
    <text evidence="2">The sequence shown here is derived from an EMBL/GenBank/DDBJ whole genome shotgun (WGS) entry which is preliminary data.</text>
</comment>
<dbReference type="InterPro" id="IPR046549">
    <property type="entry name" value="DUF6703"/>
</dbReference>
<evidence type="ECO:0000256" key="1">
    <source>
        <dbReference type="SAM" id="Phobius"/>
    </source>
</evidence>
<dbReference type="Pfam" id="PF20444">
    <property type="entry name" value="DUF6703"/>
    <property type="match status" value="1"/>
</dbReference>
<reference evidence="2 3" key="1">
    <citation type="submission" date="2019-03" db="EMBL/GenBank/DDBJ databases">
        <title>Genomic Encyclopedia of Type Strains, Phase III (KMG-III): the genomes of soil and plant-associated and newly described type strains.</title>
        <authorList>
            <person name="Whitman W."/>
        </authorList>
    </citation>
    <scope>NUCLEOTIDE SEQUENCE [LARGE SCALE GENOMIC DNA]</scope>
    <source>
        <strain evidence="2 3">VKM Ac-2575</strain>
    </source>
</reference>
<feature type="transmembrane region" description="Helical" evidence="1">
    <location>
        <begin position="86"/>
        <end position="103"/>
    </location>
</feature>
<keyword evidence="1" id="KW-0472">Membrane</keyword>
<accession>A0A4R7T8G0</accession>
<feature type="transmembrane region" description="Helical" evidence="1">
    <location>
        <begin position="60"/>
        <end position="79"/>
    </location>
</feature>
<gene>
    <name evidence="2" type="ORF">EV138_0950</name>
</gene>
<dbReference type="AlphaFoldDB" id="A0A4R7T8G0"/>
<protein>
    <submittedName>
        <fullName evidence="2">Uncharacterized protein</fullName>
    </submittedName>
</protein>
<proteinExistence type="predicted"/>
<keyword evidence="1" id="KW-1133">Transmembrane helix</keyword>
<sequence length="105" mass="11132">MGTMSSSSSQPVSPLRARITKASYPVVARLHGMPKLTLPGITLVLALIGVFAPLPVGVPALLLLALLLCWLGFLSWPVVTTGQRAIRIFSVLVIVLFAVKRIADG</sequence>
<name>A0A4R7T8G0_9ACTN</name>